<protein>
    <recommendedName>
        <fullName evidence="9">Glycosyltransferase RgtA/B/C/D-like domain-containing protein</fullName>
    </recommendedName>
</protein>
<comment type="subcellular location">
    <subcellularLocation>
        <location evidence="1">Cell membrane</location>
        <topology evidence="1">Multi-pass membrane protein</topology>
    </subcellularLocation>
</comment>
<evidence type="ECO:0000256" key="1">
    <source>
        <dbReference type="ARBA" id="ARBA00004651"/>
    </source>
</evidence>
<dbReference type="AlphaFoldDB" id="Q1QIJ2"/>
<dbReference type="OrthoDB" id="7955969at2"/>
<dbReference type="HOGENOM" id="CLU_028670_0_0_5"/>
<dbReference type="Pfam" id="PF13231">
    <property type="entry name" value="PMT_2"/>
    <property type="match status" value="1"/>
</dbReference>
<dbReference type="eggNOG" id="COG1807">
    <property type="taxonomic scope" value="Bacteria"/>
</dbReference>
<dbReference type="KEGG" id="nha:Nham_3220"/>
<dbReference type="GO" id="GO:0009103">
    <property type="term" value="P:lipopolysaccharide biosynthetic process"/>
    <property type="evidence" value="ECO:0007669"/>
    <property type="project" value="UniProtKB-ARBA"/>
</dbReference>
<organism evidence="10 11">
    <name type="scientific">Nitrobacter hamburgensis (strain DSM 10229 / NCIMB 13809 / X14)</name>
    <dbReference type="NCBI Taxonomy" id="323097"/>
    <lineage>
        <taxon>Bacteria</taxon>
        <taxon>Pseudomonadati</taxon>
        <taxon>Pseudomonadota</taxon>
        <taxon>Alphaproteobacteria</taxon>
        <taxon>Hyphomicrobiales</taxon>
        <taxon>Nitrobacteraceae</taxon>
        <taxon>Nitrobacter</taxon>
    </lineage>
</organism>
<sequence>MRFTSLVVELIRARPLLVFWIVALFQAAIWLLVPLLLYRGPPGDLATALAFGREYQVGTDLGPPLAFWLADIAYRAAGNHMFGVYVLSQLCFIVAFRVLYELARTIVGSQQAVLAVLLTMTVTAFGAPGLTFGPLVLAFPLWALLLLHAWQVIGQGRRNAWFALSIEAGLLLLTTPAAAGLLLALAVFALATERGRNALESIDWLFALLVITVLALPYLIWLVRADVLGAPPWPALDVLHLRLLRWGELLLSLMVAMAGLVLLVVLNSELVNWKPEDAPVIVRPPADPLAQNFVYVFALAPALGGSLVAALFGVDHVVGGVAIALLMSGLAVVLLSGDLIHLRRLRVLRVAWLAAVVAPALAVIATTVVQPWFASTEVATSIPASAIGRFFGENFERRTNRPLQAVAGDPQLAALVALGPSRPHLLLDAAPERTPWMTFARFNELGGVVVWRASDTAGTPPEAIAKRFPGIVPEIPRAFERLVNGRLPSLRIGWAIVRPTAP</sequence>
<feature type="transmembrane region" description="Helical" evidence="8">
    <location>
        <begin position="320"/>
        <end position="340"/>
    </location>
</feature>
<dbReference type="Proteomes" id="UP000001953">
    <property type="component" value="Chromosome"/>
</dbReference>
<feature type="transmembrane region" description="Helical" evidence="8">
    <location>
        <begin position="112"/>
        <end position="142"/>
    </location>
</feature>
<dbReference type="PANTHER" id="PTHR33908:SF9">
    <property type="entry name" value="BLL5595 PROTEIN"/>
    <property type="match status" value="1"/>
</dbReference>
<dbReference type="InterPro" id="IPR038731">
    <property type="entry name" value="RgtA/B/C-like"/>
</dbReference>
<keyword evidence="4" id="KW-0808">Transferase</keyword>
<evidence type="ECO:0000256" key="3">
    <source>
        <dbReference type="ARBA" id="ARBA00022676"/>
    </source>
</evidence>
<evidence type="ECO:0000256" key="6">
    <source>
        <dbReference type="ARBA" id="ARBA00022989"/>
    </source>
</evidence>
<evidence type="ECO:0000259" key="9">
    <source>
        <dbReference type="Pfam" id="PF13231"/>
    </source>
</evidence>
<evidence type="ECO:0000313" key="11">
    <source>
        <dbReference type="Proteomes" id="UP000001953"/>
    </source>
</evidence>
<dbReference type="PANTHER" id="PTHR33908">
    <property type="entry name" value="MANNOSYLTRANSFERASE YKCB-RELATED"/>
    <property type="match status" value="1"/>
</dbReference>
<dbReference type="RefSeq" id="WP_011511611.1">
    <property type="nucleotide sequence ID" value="NC_007964.1"/>
</dbReference>
<feature type="transmembrane region" description="Helical" evidence="8">
    <location>
        <begin position="202"/>
        <end position="223"/>
    </location>
</feature>
<proteinExistence type="predicted"/>
<gene>
    <name evidence="10" type="ordered locus">Nham_3220</name>
</gene>
<feature type="transmembrane region" description="Helical" evidence="8">
    <location>
        <begin position="293"/>
        <end position="314"/>
    </location>
</feature>
<keyword evidence="11" id="KW-1185">Reference proteome</keyword>
<dbReference type="GO" id="GO:0016763">
    <property type="term" value="F:pentosyltransferase activity"/>
    <property type="evidence" value="ECO:0007669"/>
    <property type="project" value="TreeGrafter"/>
</dbReference>
<evidence type="ECO:0000256" key="4">
    <source>
        <dbReference type="ARBA" id="ARBA00022679"/>
    </source>
</evidence>
<dbReference type="GO" id="GO:0005886">
    <property type="term" value="C:plasma membrane"/>
    <property type="evidence" value="ECO:0007669"/>
    <property type="project" value="UniProtKB-SubCell"/>
</dbReference>
<keyword evidence="6 8" id="KW-1133">Transmembrane helix</keyword>
<keyword evidence="3" id="KW-0328">Glycosyltransferase</keyword>
<evidence type="ECO:0000256" key="8">
    <source>
        <dbReference type="SAM" id="Phobius"/>
    </source>
</evidence>
<name>Q1QIJ2_NITHX</name>
<feature type="transmembrane region" description="Helical" evidence="8">
    <location>
        <begin position="162"/>
        <end position="190"/>
    </location>
</feature>
<evidence type="ECO:0000256" key="2">
    <source>
        <dbReference type="ARBA" id="ARBA00022475"/>
    </source>
</evidence>
<dbReference type="EMBL" id="CP000319">
    <property type="protein sequence ID" value="ABE63955.1"/>
    <property type="molecule type" value="Genomic_DNA"/>
</dbReference>
<feature type="transmembrane region" description="Helical" evidence="8">
    <location>
        <begin position="82"/>
        <end position="100"/>
    </location>
</feature>
<feature type="transmembrane region" description="Helical" evidence="8">
    <location>
        <begin position="16"/>
        <end position="37"/>
    </location>
</feature>
<keyword evidence="2" id="KW-1003">Cell membrane</keyword>
<feature type="transmembrane region" description="Helical" evidence="8">
    <location>
        <begin position="243"/>
        <end position="266"/>
    </location>
</feature>
<evidence type="ECO:0000313" key="10">
    <source>
        <dbReference type="EMBL" id="ABE63955.1"/>
    </source>
</evidence>
<evidence type="ECO:0000256" key="5">
    <source>
        <dbReference type="ARBA" id="ARBA00022692"/>
    </source>
</evidence>
<reference evidence="10 11" key="1">
    <citation type="submission" date="2006-03" db="EMBL/GenBank/DDBJ databases">
        <title>Complete sequence of chromosome of Nitrobacter hamburgensis X14.</title>
        <authorList>
            <consortium name="US DOE Joint Genome Institute"/>
            <person name="Copeland A."/>
            <person name="Lucas S."/>
            <person name="Lapidus A."/>
            <person name="Barry K."/>
            <person name="Detter J.C."/>
            <person name="Glavina del Rio T."/>
            <person name="Hammon N."/>
            <person name="Israni S."/>
            <person name="Dalin E."/>
            <person name="Tice H."/>
            <person name="Pitluck S."/>
            <person name="Chain P."/>
            <person name="Malfatti S."/>
            <person name="Shin M."/>
            <person name="Vergez L."/>
            <person name="Schmutz J."/>
            <person name="Larimer F."/>
            <person name="Land M."/>
            <person name="Hauser L."/>
            <person name="Kyrpides N."/>
            <person name="Ivanova N."/>
            <person name="Ward B."/>
            <person name="Arp D."/>
            <person name="Klotz M."/>
            <person name="Stein L."/>
            <person name="O'Mullan G."/>
            <person name="Starkenburg S."/>
            <person name="Sayavedra L."/>
            <person name="Poret-Peterson A.T."/>
            <person name="Gentry M.E."/>
            <person name="Bruce D."/>
            <person name="Richardson P."/>
        </authorList>
    </citation>
    <scope>NUCLEOTIDE SEQUENCE [LARGE SCALE GENOMIC DNA]</scope>
    <source>
        <strain evidence="11">DSM 10229 / NCIMB 13809 / X14</strain>
    </source>
</reference>
<feature type="transmembrane region" description="Helical" evidence="8">
    <location>
        <begin position="352"/>
        <end position="373"/>
    </location>
</feature>
<evidence type="ECO:0000256" key="7">
    <source>
        <dbReference type="ARBA" id="ARBA00023136"/>
    </source>
</evidence>
<accession>Q1QIJ2</accession>
<dbReference type="STRING" id="323097.Nham_3220"/>
<dbReference type="InterPro" id="IPR050297">
    <property type="entry name" value="LipidA_mod_glycosyltrf_83"/>
</dbReference>
<keyword evidence="7 8" id="KW-0472">Membrane</keyword>
<feature type="domain" description="Glycosyltransferase RgtA/B/C/D-like" evidence="9">
    <location>
        <begin position="63"/>
        <end position="221"/>
    </location>
</feature>
<keyword evidence="5 8" id="KW-0812">Transmembrane</keyword>